<dbReference type="GO" id="GO:0003824">
    <property type="term" value="F:catalytic activity"/>
    <property type="evidence" value="ECO:0007669"/>
    <property type="project" value="InterPro"/>
</dbReference>
<dbReference type="InterPro" id="IPR023631">
    <property type="entry name" value="Amidase_dom"/>
</dbReference>
<evidence type="ECO:0000313" key="4">
    <source>
        <dbReference type="Proteomes" id="UP000609121"/>
    </source>
</evidence>
<dbReference type="InterPro" id="IPR020556">
    <property type="entry name" value="Amidase_CS"/>
</dbReference>
<reference evidence="3" key="1">
    <citation type="submission" date="2020-09" db="EMBL/GenBank/DDBJ databases">
        <title>A novel bacterium of genus Mangrovicoccus, isolated from South China Sea.</title>
        <authorList>
            <person name="Huang H."/>
            <person name="Mo K."/>
            <person name="Hu Y."/>
        </authorList>
    </citation>
    <scope>NUCLEOTIDE SEQUENCE</scope>
    <source>
        <strain evidence="3">HB182678</strain>
    </source>
</reference>
<dbReference type="RefSeq" id="WP_193187043.1">
    <property type="nucleotide sequence ID" value="NZ_JACVXA010000109.1"/>
</dbReference>
<evidence type="ECO:0000256" key="1">
    <source>
        <dbReference type="ARBA" id="ARBA00009199"/>
    </source>
</evidence>
<comment type="caution">
    <text evidence="3">The sequence shown here is derived from an EMBL/GenBank/DDBJ whole genome shotgun (WGS) entry which is preliminary data.</text>
</comment>
<dbReference type="PANTHER" id="PTHR11895">
    <property type="entry name" value="TRANSAMIDASE"/>
    <property type="match status" value="1"/>
</dbReference>
<dbReference type="PROSITE" id="PS00571">
    <property type="entry name" value="AMIDASES"/>
    <property type="match status" value="1"/>
</dbReference>
<protein>
    <submittedName>
        <fullName evidence="3">Amidase</fullName>
    </submittedName>
</protein>
<gene>
    <name evidence="3" type="ORF">ICN82_20540</name>
</gene>
<dbReference type="Pfam" id="PF01425">
    <property type="entry name" value="Amidase"/>
    <property type="match status" value="2"/>
</dbReference>
<accession>A0A8J6Z2N5</accession>
<dbReference type="PANTHER" id="PTHR11895:SF7">
    <property type="entry name" value="GLUTAMYL-TRNA(GLN) AMIDOTRANSFERASE SUBUNIT A, MITOCHONDRIAL"/>
    <property type="match status" value="1"/>
</dbReference>
<dbReference type="EMBL" id="JACVXA010000109">
    <property type="protein sequence ID" value="MBE3640598.1"/>
    <property type="molecule type" value="Genomic_DNA"/>
</dbReference>
<dbReference type="AlphaFoldDB" id="A0A8J6Z2N5"/>
<dbReference type="SUPFAM" id="SSF75304">
    <property type="entry name" value="Amidase signature (AS) enzymes"/>
    <property type="match status" value="1"/>
</dbReference>
<dbReference type="Gene3D" id="3.90.1300.10">
    <property type="entry name" value="Amidase signature (AS) domain"/>
    <property type="match status" value="1"/>
</dbReference>
<organism evidence="3 4">
    <name type="scientific">Mangrovicoccus algicola</name>
    <dbReference type="NCBI Taxonomy" id="2771008"/>
    <lineage>
        <taxon>Bacteria</taxon>
        <taxon>Pseudomonadati</taxon>
        <taxon>Pseudomonadota</taxon>
        <taxon>Alphaproteobacteria</taxon>
        <taxon>Rhodobacterales</taxon>
        <taxon>Paracoccaceae</taxon>
        <taxon>Mangrovicoccus</taxon>
    </lineage>
</organism>
<comment type="similarity">
    <text evidence="1">Belongs to the amidase family.</text>
</comment>
<name>A0A8J6Z2N5_9RHOB</name>
<dbReference type="Proteomes" id="UP000609121">
    <property type="component" value="Unassembled WGS sequence"/>
</dbReference>
<keyword evidence="4" id="KW-1185">Reference proteome</keyword>
<dbReference type="InterPro" id="IPR036928">
    <property type="entry name" value="AS_sf"/>
</dbReference>
<sequence>MSEPSTGQVVTRQLDLGTGGADAALRVLVKECLGIEGIATRCGSAAFADAPPETGHSAIVERLIAAGARITGTVTMHELAFGVSGVNAFAGTAVNPRWPDRIPGGSSSGSAAAVAAGLCDFSIGTDTGGSVRQPACCCGVYGLKPTLGAIDRRGAIPRGSSLDVIGPFAASPAMLTRAAAMMIPGFAPATVDAPRLARIAVDADDEVAAALDAALAPFDPPVIALPSFEAAQLAGLTIINAELAGEFGQLARSDAALGPDVRARLLAALEVTPDQVAEAETVRARFAAEVDAALEGVDALVLPTMPCVPPTLAEAADPAALIPLTRLVRPFNLSGHPALTIPLTTDGGLPAGLQLVARKGAEAVLCALAESLALTAPQPEFAA</sequence>
<feature type="domain" description="Amidase" evidence="2">
    <location>
        <begin position="273"/>
        <end position="365"/>
    </location>
</feature>
<feature type="domain" description="Amidase" evidence="2">
    <location>
        <begin position="27"/>
        <end position="171"/>
    </location>
</feature>
<evidence type="ECO:0000259" key="2">
    <source>
        <dbReference type="Pfam" id="PF01425"/>
    </source>
</evidence>
<evidence type="ECO:0000313" key="3">
    <source>
        <dbReference type="EMBL" id="MBE3640598.1"/>
    </source>
</evidence>
<dbReference type="InterPro" id="IPR000120">
    <property type="entry name" value="Amidase"/>
</dbReference>
<proteinExistence type="inferred from homology"/>